<keyword evidence="2" id="KW-1185">Reference proteome</keyword>
<dbReference type="OrthoDB" id="6108017at2759"/>
<feature type="non-terminal residue" evidence="1">
    <location>
        <position position="1"/>
    </location>
</feature>
<evidence type="ECO:0000313" key="1">
    <source>
        <dbReference type="EMBL" id="VEN63139.1"/>
    </source>
</evidence>
<dbReference type="EMBL" id="CAACVG010014423">
    <property type="protein sequence ID" value="VEN63139.1"/>
    <property type="molecule type" value="Genomic_DNA"/>
</dbReference>
<sequence>TCSMILQDFWRRIVTPSVKI</sequence>
<proteinExistence type="predicted"/>
<gene>
    <name evidence="1" type="ORF">CALMAC_LOCUS20052</name>
</gene>
<accession>A0A653DSF2</accession>
<protein>
    <submittedName>
        <fullName evidence="1">Uncharacterized protein</fullName>
    </submittedName>
</protein>
<dbReference type="Proteomes" id="UP000410492">
    <property type="component" value="Unassembled WGS sequence"/>
</dbReference>
<reference evidence="1 2" key="1">
    <citation type="submission" date="2019-01" db="EMBL/GenBank/DDBJ databases">
        <authorList>
            <person name="Sayadi A."/>
        </authorList>
    </citation>
    <scope>NUCLEOTIDE SEQUENCE [LARGE SCALE GENOMIC DNA]</scope>
</reference>
<organism evidence="1 2">
    <name type="scientific">Callosobruchus maculatus</name>
    <name type="common">Southern cowpea weevil</name>
    <name type="synonym">Pulse bruchid</name>
    <dbReference type="NCBI Taxonomy" id="64391"/>
    <lineage>
        <taxon>Eukaryota</taxon>
        <taxon>Metazoa</taxon>
        <taxon>Ecdysozoa</taxon>
        <taxon>Arthropoda</taxon>
        <taxon>Hexapoda</taxon>
        <taxon>Insecta</taxon>
        <taxon>Pterygota</taxon>
        <taxon>Neoptera</taxon>
        <taxon>Endopterygota</taxon>
        <taxon>Coleoptera</taxon>
        <taxon>Polyphaga</taxon>
        <taxon>Cucujiformia</taxon>
        <taxon>Chrysomeloidea</taxon>
        <taxon>Chrysomelidae</taxon>
        <taxon>Bruchinae</taxon>
        <taxon>Bruchini</taxon>
        <taxon>Callosobruchus</taxon>
    </lineage>
</organism>
<name>A0A653DSF2_CALMS</name>
<dbReference type="AlphaFoldDB" id="A0A653DSF2"/>
<evidence type="ECO:0000313" key="2">
    <source>
        <dbReference type="Proteomes" id="UP000410492"/>
    </source>
</evidence>